<keyword evidence="4" id="KW-1015">Disulfide bond</keyword>
<comment type="caution">
    <text evidence="6">The sequence shown here is derived from an EMBL/GenBank/DDBJ whole genome shotgun (WGS) entry which is preliminary data.</text>
</comment>
<dbReference type="InterPro" id="IPR009030">
    <property type="entry name" value="Growth_fac_rcpt_cys_sf"/>
</dbReference>
<protein>
    <recommendedName>
        <fullName evidence="5">EGF-like domain-containing protein</fullName>
    </recommendedName>
</protein>
<organism evidence="6 7">
    <name type="scientific">Araneus ventricosus</name>
    <name type="common">Orbweaver spider</name>
    <name type="synonym">Epeira ventricosa</name>
    <dbReference type="NCBI Taxonomy" id="182803"/>
    <lineage>
        <taxon>Eukaryota</taxon>
        <taxon>Metazoa</taxon>
        <taxon>Ecdysozoa</taxon>
        <taxon>Arthropoda</taxon>
        <taxon>Chelicerata</taxon>
        <taxon>Arachnida</taxon>
        <taxon>Araneae</taxon>
        <taxon>Araneomorphae</taxon>
        <taxon>Entelegynae</taxon>
        <taxon>Araneoidea</taxon>
        <taxon>Araneidae</taxon>
        <taxon>Araneus</taxon>
    </lineage>
</organism>
<evidence type="ECO:0000256" key="1">
    <source>
        <dbReference type="ARBA" id="ARBA00022536"/>
    </source>
</evidence>
<reference evidence="6 7" key="1">
    <citation type="journal article" date="2019" name="Sci. Rep.">
        <title>Orb-weaving spider Araneus ventricosus genome elucidates the spidroin gene catalogue.</title>
        <authorList>
            <person name="Kono N."/>
            <person name="Nakamura H."/>
            <person name="Ohtoshi R."/>
            <person name="Moran D.A.P."/>
            <person name="Shinohara A."/>
            <person name="Yoshida Y."/>
            <person name="Fujiwara M."/>
            <person name="Mori M."/>
            <person name="Tomita M."/>
            <person name="Arakawa K."/>
        </authorList>
    </citation>
    <scope>NUCLEOTIDE SEQUENCE [LARGE SCALE GENOMIC DNA]</scope>
</reference>
<evidence type="ECO:0000259" key="5">
    <source>
        <dbReference type="PROSITE" id="PS50026"/>
    </source>
</evidence>
<evidence type="ECO:0000313" key="7">
    <source>
        <dbReference type="Proteomes" id="UP000499080"/>
    </source>
</evidence>
<proteinExistence type="predicted"/>
<keyword evidence="7" id="KW-1185">Reference proteome</keyword>
<dbReference type="PROSITE" id="PS50026">
    <property type="entry name" value="EGF_3"/>
    <property type="match status" value="1"/>
</dbReference>
<dbReference type="SMART" id="SM00181">
    <property type="entry name" value="EGF"/>
    <property type="match status" value="3"/>
</dbReference>
<dbReference type="OrthoDB" id="409374at2759"/>
<dbReference type="Proteomes" id="UP000499080">
    <property type="component" value="Unassembled WGS sequence"/>
</dbReference>
<sequence length="167" mass="17903">IQHKANRIEFSADLDKGTSSSEGTTDSTATSAIGSSTVHDPCIPNSCKNDGECQVHQSGFKCNCVAPWNGETCEEKIFCVEKKCYGGKCVIQNGVETCICPEDYVVEGNECRKVTTCTPSTCYGGTCEKKDGKLVCICPDGFHLKGVGCFAKPPVRSKIASVDNAEW</sequence>
<evidence type="ECO:0000256" key="2">
    <source>
        <dbReference type="ARBA" id="ARBA00022729"/>
    </source>
</evidence>
<keyword evidence="3" id="KW-0677">Repeat</keyword>
<dbReference type="PANTHER" id="PTHR12916:SF4">
    <property type="entry name" value="UNINFLATABLE, ISOFORM C"/>
    <property type="match status" value="1"/>
</dbReference>
<feature type="domain" description="EGF-like" evidence="5">
    <location>
        <begin position="38"/>
        <end position="74"/>
    </location>
</feature>
<accession>A0A4Y2HWY0</accession>
<evidence type="ECO:0000256" key="4">
    <source>
        <dbReference type="PROSITE-ProRule" id="PRU00076"/>
    </source>
</evidence>
<dbReference type="SUPFAM" id="SSF57184">
    <property type="entry name" value="Growth factor receptor domain"/>
    <property type="match status" value="1"/>
</dbReference>
<comment type="caution">
    <text evidence="4">Lacks conserved residue(s) required for the propagation of feature annotation.</text>
</comment>
<dbReference type="Gene3D" id="2.10.25.10">
    <property type="entry name" value="Laminin"/>
    <property type="match status" value="2"/>
</dbReference>
<evidence type="ECO:0000256" key="3">
    <source>
        <dbReference type="ARBA" id="ARBA00022737"/>
    </source>
</evidence>
<dbReference type="InterPro" id="IPR000742">
    <property type="entry name" value="EGF"/>
</dbReference>
<dbReference type="PANTHER" id="PTHR12916">
    <property type="entry name" value="CYTOCHROME C OXIDASE POLYPEPTIDE VIC-2"/>
    <property type="match status" value="1"/>
</dbReference>
<dbReference type="PROSITE" id="PS01186">
    <property type="entry name" value="EGF_2"/>
    <property type="match status" value="1"/>
</dbReference>
<dbReference type="EMBL" id="BGPR01002220">
    <property type="protein sequence ID" value="GBM69931.1"/>
    <property type="molecule type" value="Genomic_DNA"/>
</dbReference>
<dbReference type="AlphaFoldDB" id="A0A4Y2HWY0"/>
<gene>
    <name evidence="6" type="ORF">AVEN_13797-2_1</name>
</gene>
<name>A0A4Y2HWY0_ARAVE</name>
<feature type="non-terminal residue" evidence="6">
    <location>
        <position position="1"/>
    </location>
</feature>
<feature type="disulfide bond" evidence="4">
    <location>
        <begin position="64"/>
        <end position="73"/>
    </location>
</feature>
<keyword evidence="1 4" id="KW-0245">EGF-like domain</keyword>
<keyword evidence="2" id="KW-0732">Signal</keyword>
<evidence type="ECO:0000313" key="6">
    <source>
        <dbReference type="EMBL" id="GBM69931.1"/>
    </source>
</evidence>
<dbReference type="PROSITE" id="PS00022">
    <property type="entry name" value="EGF_1"/>
    <property type="match status" value="1"/>
</dbReference>